<dbReference type="AlphaFoldDB" id="A0A1H3NLG5"/>
<evidence type="ECO:0000313" key="2">
    <source>
        <dbReference type="EMBL" id="SDY89593.1"/>
    </source>
</evidence>
<reference evidence="3" key="1">
    <citation type="submission" date="2016-10" db="EMBL/GenBank/DDBJ databases">
        <authorList>
            <person name="Varghese N."/>
            <person name="Submissions S."/>
        </authorList>
    </citation>
    <scope>NUCLEOTIDE SEQUENCE [LARGE SCALE GENOMIC DNA]</scope>
    <source>
        <strain evidence="3">SP</strain>
    </source>
</reference>
<dbReference type="Proteomes" id="UP000198935">
    <property type="component" value="Unassembled WGS sequence"/>
</dbReference>
<sequence>MLLTKKEKELLIRVLKKEKHRIFGVKENKQAVNELLDKLEQNYRNETVNKVKQTKL</sequence>
<feature type="coiled-coil region" evidence="1">
    <location>
        <begin position="22"/>
        <end position="49"/>
    </location>
</feature>
<organism evidence="2 3">
    <name type="scientific">Evansella caseinilytica</name>
    <dbReference type="NCBI Taxonomy" id="1503961"/>
    <lineage>
        <taxon>Bacteria</taxon>
        <taxon>Bacillati</taxon>
        <taxon>Bacillota</taxon>
        <taxon>Bacilli</taxon>
        <taxon>Bacillales</taxon>
        <taxon>Bacillaceae</taxon>
        <taxon>Evansella</taxon>
    </lineage>
</organism>
<gene>
    <name evidence="2" type="ORF">SAMN05421736_104117</name>
</gene>
<evidence type="ECO:0000313" key="3">
    <source>
        <dbReference type="Proteomes" id="UP000198935"/>
    </source>
</evidence>
<protein>
    <submittedName>
        <fullName evidence="2">Uncharacterized protein</fullName>
    </submittedName>
</protein>
<evidence type="ECO:0000256" key="1">
    <source>
        <dbReference type="SAM" id="Coils"/>
    </source>
</evidence>
<keyword evidence="3" id="KW-1185">Reference proteome</keyword>
<keyword evidence="1" id="KW-0175">Coiled coil</keyword>
<name>A0A1H3NLG5_9BACI</name>
<dbReference type="EMBL" id="FNPI01000004">
    <property type="protein sequence ID" value="SDY89593.1"/>
    <property type="molecule type" value="Genomic_DNA"/>
</dbReference>
<accession>A0A1H3NLG5</accession>
<dbReference type="STRING" id="1503961.SAMN05421736_104117"/>
<proteinExistence type="predicted"/>